<evidence type="ECO:0000256" key="2">
    <source>
        <dbReference type="ARBA" id="ARBA00022722"/>
    </source>
</evidence>
<evidence type="ECO:0000256" key="7">
    <source>
        <dbReference type="ARBA" id="ARBA00025769"/>
    </source>
</evidence>
<keyword evidence="9" id="KW-0732">Signal</keyword>
<keyword evidence="2" id="KW-0540">Nuclease</keyword>
<dbReference type="InterPro" id="IPR040393">
    <property type="entry name" value="TREX1/2"/>
</dbReference>
<feature type="region of interest" description="Disordered" evidence="8">
    <location>
        <begin position="90"/>
        <end position="122"/>
    </location>
</feature>
<evidence type="ECO:0000256" key="6">
    <source>
        <dbReference type="ARBA" id="ARBA00022842"/>
    </source>
</evidence>
<feature type="region of interest" description="Disordered" evidence="8">
    <location>
        <begin position="24"/>
        <end position="68"/>
    </location>
</feature>
<keyword evidence="4" id="KW-0378">Hydrolase</keyword>
<dbReference type="SMART" id="SM00479">
    <property type="entry name" value="EXOIII"/>
    <property type="match status" value="1"/>
</dbReference>
<dbReference type="InterPro" id="IPR036397">
    <property type="entry name" value="RNaseH_sf"/>
</dbReference>
<comment type="caution">
    <text evidence="11">The sequence shown here is derived from an EMBL/GenBank/DDBJ whole genome shotgun (WGS) entry which is preliminary data.</text>
</comment>
<feature type="domain" description="Exonuclease" evidence="10">
    <location>
        <begin position="671"/>
        <end position="874"/>
    </location>
</feature>
<proteinExistence type="inferred from homology"/>
<keyword evidence="12" id="KW-1185">Reference proteome</keyword>
<evidence type="ECO:0000256" key="3">
    <source>
        <dbReference type="ARBA" id="ARBA00022723"/>
    </source>
</evidence>
<evidence type="ECO:0000313" key="11">
    <source>
        <dbReference type="EMBL" id="CAH3124123.1"/>
    </source>
</evidence>
<protein>
    <recommendedName>
        <fullName evidence="10">Exonuclease domain-containing protein</fullName>
    </recommendedName>
</protein>
<gene>
    <name evidence="11" type="ORF">PLOB_00030424</name>
</gene>
<organism evidence="11 12">
    <name type="scientific">Porites lobata</name>
    <dbReference type="NCBI Taxonomy" id="104759"/>
    <lineage>
        <taxon>Eukaryota</taxon>
        <taxon>Metazoa</taxon>
        <taxon>Cnidaria</taxon>
        <taxon>Anthozoa</taxon>
        <taxon>Hexacorallia</taxon>
        <taxon>Scleractinia</taxon>
        <taxon>Fungiina</taxon>
        <taxon>Poritidae</taxon>
        <taxon>Porites</taxon>
    </lineage>
</organism>
<dbReference type="EMBL" id="CALNXK010000039">
    <property type="protein sequence ID" value="CAH3124123.1"/>
    <property type="molecule type" value="Genomic_DNA"/>
</dbReference>
<dbReference type="InterPro" id="IPR057617">
    <property type="entry name" value="PML_C"/>
</dbReference>
<accession>A0ABN8NVT2</accession>
<dbReference type="PANTHER" id="PTHR13058:SF22">
    <property type="entry name" value="EXODEOXYRIBONUCLEASE III"/>
    <property type="match status" value="1"/>
</dbReference>
<evidence type="ECO:0000259" key="10">
    <source>
        <dbReference type="SMART" id="SM00479"/>
    </source>
</evidence>
<feature type="compositionally biased region" description="Low complexity" evidence="8">
    <location>
        <begin position="31"/>
        <end position="49"/>
    </location>
</feature>
<dbReference type="InterPro" id="IPR013520">
    <property type="entry name" value="Ribonucl_H"/>
</dbReference>
<dbReference type="PANTHER" id="PTHR13058">
    <property type="entry name" value="THREE PRIME REPAIR EXONUCLEASE 1, 2"/>
    <property type="match status" value="1"/>
</dbReference>
<keyword evidence="6" id="KW-0460">Magnesium</keyword>
<evidence type="ECO:0000256" key="5">
    <source>
        <dbReference type="ARBA" id="ARBA00022839"/>
    </source>
</evidence>
<evidence type="ECO:0000256" key="1">
    <source>
        <dbReference type="ARBA" id="ARBA00001946"/>
    </source>
</evidence>
<sequence>HCKQRRNFPCTLFAVLGIAAATSHNTEEDSLPTSSVSQSLSVTTPSSPSHQVKRSASGRFAKAAKGTPNKMALMQQGYRNYMAKRKLDFENITDENEPPSKRNTRSTQAAAEKEAALPHGTGITDLDTFRKHLQSCTHCQSGPLSFYNVRDEVRHGLASTFVIICPVCGKNNEIKTSEQHKSGQRGPPAFDVNTRVALGCLHAGIGQTHINNLLSTLNAPTINSVTFKLREREVGKAVEGVAKSSCQDYLVIEKQEALQNGVQVDDNNLVPISCSYDMGWQKRGKGHNSRTGQGAVMGLSSGKVLDYTTRTKSCRFCDSAKAMGKKPKAHDCRKNHEASSKAMEPAAAVELFNRAPDQSVKFSVYTGDDDSTTEAHIREKVTYEVEKNSDIIHMKRSLTTRLYNLSQNEKFDNCSPLSQKVINYLVKCFSYATAQNKGDPKGIQAAIKSIVPHAFGDHSNCETSWCKFKSNPGTYKHKELPYGKDLHGKKLELELNNIFNDYSTDAVAEKLAPLTNSHRNEALNSVIGSKNPKIRFYGGSESNDFRVACGVAQTNLRYTYISSTLEALNIEPGNFCEMYGEKMTNHVQKDKLRKSSLAYKRGRANARRQNSAQTAKKEAKEGKTYETGIGLNLDLSILPASTMKEIETIVSPYTPRPLATKVKYDENKFYNFLIFDTETNTTGKSAELCQLSATDQTGLYQFSTYTLPVHDIDHFASKVNKLKIVKVSGERKLYKDNKEVSTLPLKEAMSQFLGFVSRSVERAKSRTNMNVVTVLLGHNSLTFDVPVLLRNSESDFKERLQAMDVFFADSLTLFKTLVREKVPFLQNPDGTFPKTNQSSLYSFLFQKSFNAHDALEDVLALRKILFESRIDLSEKTVVENSGVVSASHAAEDVIYLDRRHILMRTFKGNLYHPQYLKKNMIEKISGSGLAFQDLQRVYSRFGKEGLIATLSQPPSSSPLQSPRVTTTARILATIVKYFEEHN</sequence>
<dbReference type="Gene3D" id="3.30.420.10">
    <property type="entry name" value="Ribonuclease H-like superfamily/Ribonuclease H"/>
    <property type="match status" value="1"/>
</dbReference>
<keyword evidence="5" id="KW-0269">Exonuclease</keyword>
<name>A0ABN8NVT2_9CNID</name>
<comment type="cofactor">
    <cofactor evidence="1">
        <name>Mg(2+)</name>
        <dbReference type="ChEBI" id="CHEBI:18420"/>
    </cofactor>
</comment>
<dbReference type="Pfam" id="PF20700">
    <property type="entry name" value="Mutator"/>
    <property type="match status" value="1"/>
</dbReference>
<evidence type="ECO:0000256" key="8">
    <source>
        <dbReference type="SAM" id="MobiDB-lite"/>
    </source>
</evidence>
<evidence type="ECO:0000313" key="12">
    <source>
        <dbReference type="Proteomes" id="UP001159405"/>
    </source>
</evidence>
<feature type="signal peptide" evidence="9">
    <location>
        <begin position="1"/>
        <end position="23"/>
    </location>
</feature>
<evidence type="ECO:0000256" key="9">
    <source>
        <dbReference type="SAM" id="SignalP"/>
    </source>
</evidence>
<dbReference type="InterPro" id="IPR012337">
    <property type="entry name" value="RNaseH-like_sf"/>
</dbReference>
<evidence type="ECO:0000256" key="4">
    <source>
        <dbReference type="ARBA" id="ARBA00022801"/>
    </source>
</evidence>
<dbReference type="Proteomes" id="UP001159405">
    <property type="component" value="Unassembled WGS sequence"/>
</dbReference>
<reference evidence="11 12" key="1">
    <citation type="submission" date="2022-05" db="EMBL/GenBank/DDBJ databases">
        <authorList>
            <consortium name="Genoscope - CEA"/>
            <person name="William W."/>
        </authorList>
    </citation>
    <scope>NUCLEOTIDE SEQUENCE [LARGE SCALE GENOMIC DNA]</scope>
</reference>
<feature type="non-terminal residue" evidence="11">
    <location>
        <position position="1"/>
    </location>
</feature>
<dbReference type="InterPro" id="IPR049012">
    <property type="entry name" value="Mutator_transp_dom"/>
</dbReference>
<keyword evidence="3" id="KW-0479">Metal-binding</keyword>
<dbReference type="SUPFAM" id="SSF53098">
    <property type="entry name" value="Ribonuclease H-like"/>
    <property type="match status" value="1"/>
</dbReference>
<comment type="similarity">
    <text evidence="7">Belongs to the exonuclease superfamily. TREX family.</text>
</comment>
<feature type="chain" id="PRO_5047323026" description="Exonuclease domain-containing protein" evidence="9">
    <location>
        <begin position="24"/>
        <end position="982"/>
    </location>
</feature>
<dbReference type="Pfam" id="PF25244">
    <property type="entry name" value="PML_C"/>
    <property type="match status" value="1"/>
</dbReference>